<keyword evidence="3" id="KW-1185">Reference proteome</keyword>
<dbReference type="PANTHER" id="PTHR47510">
    <property type="entry name" value="REVERSE TRANSCRIPTASE DOMAIN-CONTAINING PROTEIN"/>
    <property type="match status" value="1"/>
</dbReference>
<organism evidence="2 3">
    <name type="scientific">Loxostege sticticalis</name>
    <name type="common">Beet webworm moth</name>
    <dbReference type="NCBI Taxonomy" id="481309"/>
    <lineage>
        <taxon>Eukaryota</taxon>
        <taxon>Metazoa</taxon>
        <taxon>Ecdysozoa</taxon>
        <taxon>Arthropoda</taxon>
        <taxon>Hexapoda</taxon>
        <taxon>Insecta</taxon>
        <taxon>Pterygota</taxon>
        <taxon>Neoptera</taxon>
        <taxon>Endopterygota</taxon>
        <taxon>Lepidoptera</taxon>
        <taxon>Glossata</taxon>
        <taxon>Ditrysia</taxon>
        <taxon>Pyraloidea</taxon>
        <taxon>Crambidae</taxon>
        <taxon>Pyraustinae</taxon>
        <taxon>Loxostege</taxon>
    </lineage>
</organism>
<gene>
    <name evidence="2" type="ORF">ABMA27_010304</name>
</gene>
<dbReference type="EMBL" id="JBEUOH010000026">
    <property type="protein sequence ID" value="KAL0859989.1"/>
    <property type="molecule type" value="Genomic_DNA"/>
</dbReference>
<dbReference type="Pfam" id="PF00078">
    <property type="entry name" value="RVT_1"/>
    <property type="match status" value="1"/>
</dbReference>
<dbReference type="InterPro" id="IPR000477">
    <property type="entry name" value="RT_dom"/>
</dbReference>
<proteinExistence type="predicted"/>
<comment type="caution">
    <text evidence="2">The sequence shown here is derived from an EMBL/GenBank/DDBJ whole genome shotgun (WGS) entry which is preliminary data.</text>
</comment>
<dbReference type="Proteomes" id="UP001549920">
    <property type="component" value="Unassembled WGS sequence"/>
</dbReference>
<protein>
    <recommendedName>
        <fullName evidence="1">Reverse transcriptase domain-containing protein</fullName>
    </recommendedName>
</protein>
<dbReference type="InterPro" id="IPR043502">
    <property type="entry name" value="DNA/RNA_pol_sf"/>
</dbReference>
<dbReference type="PANTHER" id="PTHR47510:SF3">
    <property type="entry name" value="ENDO_EXONUCLEASE_PHOSPHATASE DOMAIN-CONTAINING PROTEIN"/>
    <property type="match status" value="1"/>
</dbReference>
<accession>A0ABR3H5B5</accession>
<feature type="domain" description="Reverse transcriptase" evidence="1">
    <location>
        <begin position="254"/>
        <end position="341"/>
    </location>
</feature>
<reference evidence="2 3" key="1">
    <citation type="submission" date="2024-06" db="EMBL/GenBank/DDBJ databases">
        <title>A chromosome-level genome assembly of beet webworm, Loxostege sticticalis.</title>
        <authorList>
            <person name="Zhang Y."/>
        </authorList>
    </citation>
    <scope>NUCLEOTIDE SEQUENCE [LARGE SCALE GENOMIC DNA]</scope>
    <source>
        <strain evidence="2">AQ026</strain>
        <tissue evidence="2">Whole body</tissue>
    </source>
</reference>
<evidence type="ECO:0000313" key="2">
    <source>
        <dbReference type="EMBL" id="KAL0859989.1"/>
    </source>
</evidence>
<name>A0ABR3H5B5_LOXSC</name>
<dbReference type="SUPFAM" id="SSF56672">
    <property type="entry name" value="DNA/RNA polymerases"/>
    <property type="match status" value="1"/>
</dbReference>
<evidence type="ECO:0000313" key="3">
    <source>
        <dbReference type="Proteomes" id="UP001549920"/>
    </source>
</evidence>
<evidence type="ECO:0000259" key="1">
    <source>
        <dbReference type="Pfam" id="PF00078"/>
    </source>
</evidence>
<sequence>MSDIGQVDYFILEKLLLEKIEICKVQKTKILNAPQEDWINRHIINAINLRNNLWKQTNRSPYNEELQKSFKKEKEKVQVMIKTCKKKYYHKLFNDTFDQPKKLWQLINNLAMNKIKTSCALPRLMSDSGLITDGTKICNLCNSFFSSIGAELADKISYEYHLDTSNILMYDHNSSHDIILNELKPCDVDELNKIIADLDTNTSTGLDGISPKAIKCIKNIIVEKLAISINKCFKLGIFPDSLKVAKVSPIHKSGSKTDPGNYRPISVLPVISKIFERLLYNRLNNFLTEKKVLIDEQYGFRSKSNTTAAAVDLITKIKTQIDKKNIALCIFVDLKKAFDTVIKKIMNNSIKSNIELNVKINTHNLRNKNKLKLITPRTKYGAKTILFGGAQLFNKLPNELKSCESINVFKNKLKLHIAASTGD</sequence>